<dbReference type="RefSeq" id="WP_073825942.1">
    <property type="nucleotide sequence ID" value="NZ_MQVS01000012.1"/>
</dbReference>
<sequence>MAHSSTLPPTAVVDASASCPPSGMYGPRGWSVQGGIWEILTPHLELDNWDLLSAPAARVVGGAPVADYLAFSGVGAKTARLLLDALPAAALADRQNYGPSLGACPRASLAHPELRLAGYGIGPQRGDERVTVTTLVVRDFPCRAVPTHHSCQCECGALWQAVAHRYQLDAVHPPDEITQVWVGAGQLEAAWRLWWD</sequence>
<evidence type="ECO:0000313" key="1">
    <source>
        <dbReference type="EMBL" id="OKL50955.1"/>
    </source>
</evidence>
<dbReference type="AlphaFoldDB" id="A0A1Q5PU17"/>
<dbReference type="Proteomes" id="UP000185612">
    <property type="component" value="Unassembled WGS sequence"/>
</dbReference>
<dbReference type="OrthoDB" id="4821324at2"/>
<dbReference type="EMBL" id="MQVS01000012">
    <property type="protein sequence ID" value="OKL50955.1"/>
    <property type="molecule type" value="Genomic_DNA"/>
</dbReference>
<name>A0A1Q5PU17_9ACTO</name>
<evidence type="ECO:0000313" key="2">
    <source>
        <dbReference type="Proteomes" id="UP000185612"/>
    </source>
</evidence>
<reference evidence="2" key="1">
    <citation type="submission" date="2016-12" db="EMBL/GenBank/DDBJ databases">
        <authorList>
            <person name="Meng X."/>
        </authorList>
    </citation>
    <scope>NUCLEOTIDE SEQUENCE [LARGE SCALE GENOMIC DNA]</scope>
    <source>
        <strain evidence="2">DSM 20732</strain>
    </source>
</reference>
<comment type="caution">
    <text evidence="1">The sequence shown here is derived from an EMBL/GenBank/DDBJ whole genome shotgun (WGS) entry which is preliminary data.</text>
</comment>
<dbReference type="InParanoid" id="A0A1Q5PU17"/>
<organism evidence="1 2">
    <name type="scientific">Buchananella hordeovulneris</name>
    <dbReference type="NCBI Taxonomy" id="52770"/>
    <lineage>
        <taxon>Bacteria</taxon>
        <taxon>Bacillati</taxon>
        <taxon>Actinomycetota</taxon>
        <taxon>Actinomycetes</taxon>
        <taxon>Actinomycetales</taxon>
        <taxon>Actinomycetaceae</taxon>
        <taxon>Buchananella</taxon>
    </lineage>
</organism>
<protein>
    <submittedName>
        <fullName evidence="1">Uncharacterized protein</fullName>
    </submittedName>
</protein>
<gene>
    <name evidence="1" type="ORF">BSZ40_09995</name>
</gene>
<dbReference type="STRING" id="52770.BSZ40_09995"/>
<proteinExistence type="predicted"/>
<keyword evidence="2" id="KW-1185">Reference proteome</keyword>
<accession>A0A1Q5PU17</accession>